<keyword evidence="5" id="KW-1185">Reference proteome</keyword>
<feature type="region of interest" description="Disordered" evidence="1">
    <location>
        <begin position="69"/>
        <end position="93"/>
    </location>
</feature>
<feature type="region of interest" description="Disordered" evidence="1">
    <location>
        <begin position="18"/>
        <end position="40"/>
    </location>
</feature>
<dbReference type="EMBL" id="CP066026">
    <property type="protein sequence ID" value="QQB87402.1"/>
    <property type="molecule type" value="Genomic_DNA"/>
</dbReference>
<evidence type="ECO:0000313" key="3">
    <source>
        <dbReference type="EMBL" id="QQB87402.1"/>
    </source>
</evidence>
<dbReference type="Proteomes" id="UP000596117">
    <property type="component" value="Chromosome"/>
</dbReference>
<protein>
    <submittedName>
        <fullName evidence="2">Uncharacterized protein</fullName>
    </submittedName>
</protein>
<evidence type="ECO:0000256" key="1">
    <source>
        <dbReference type="SAM" id="MobiDB-lite"/>
    </source>
</evidence>
<feature type="compositionally biased region" description="Low complexity" evidence="1">
    <location>
        <begin position="21"/>
        <end position="40"/>
    </location>
</feature>
<reference evidence="2 4" key="1">
    <citation type="submission" date="2019-01" db="EMBL/GenBank/DDBJ databases">
        <title>Brevundimonas diminuta Genome sequencing and assembly.</title>
        <authorList>
            <person name="Chen H."/>
        </authorList>
    </citation>
    <scope>NUCLEOTIDE SEQUENCE [LARGE SCALE GENOMIC DNA]</scope>
    <source>
        <strain evidence="2">ATCC</strain>
        <strain evidence="4">ATCC(B) 19146</strain>
    </source>
</reference>
<gene>
    <name evidence="2" type="ORF">EQG53_13135</name>
    <name evidence="3" type="ORF">I6H83_09330</name>
</gene>
<evidence type="ECO:0000313" key="4">
    <source>
        <dbReference type="Proteomes" id="UP000287388"/>
    </source>
</evidence>
<sequence length="118" mass="11619">MNMRALDYLELDQVVGGQSNTTTANQNGPGTTTTTTGSSRTVTVGADATIGSDGSITGGRIYVSVAWGDGPSTGGGGGGRSAPMGGGSGIVNMPVVEINRPSDGARQTQPAADLAGLY</sequence>
<evidence type="ECO:0000313" key="2">
    <source>
        <dbReference type="EMBL" id="QAT15215.1"/>
    </source>
</evidence>
<dbReference type="KEGG" id="bdm:EQG53_13135"/>
<dbReference type="AlphaFoldDB" id="A0A3D4DDR4"/>
<dbReference type="Proteomes" id="UP000287388">
    <property type="component" value="Chromosome"/>
</dbReference>
<feature type="compositionally biased region" description="Gly residues" evidence="1">
    <location>
        <begin position="71"/>
        <end position="89"/>
    </location>
</feature>
<organism evidence="2 4">
    <name type="scientific">Brevundimonas diminuta</name>
    <name type="common">Pseudomonas diminuta</name>
    <dbReference type="NCBI Taxonomy" id="293"/>
    <lineage>
        <taxon>Bacteria</taxon>
        <taxon>Pseudomonadati</taxon>
        <taxon>Pseudomonadota</taxon>
        <taxon>Alphaproteobacteria</taxon>
        <taxon>Caulobacterales</taxon>
        <taxon>Caulobacteraceae</taxon>
        <taxon>Brevundimonas</taxon>
    </lineage>
</organism>
<evidence type="ECO:0000313" key="5">
    <source>
        <dbReference type="Proteomes" id="UP000596117"/>
    </source>
</evidence>
<proteinExistence type="predicted"/>
<dbReference type="EMBL" id="CP035093">
    <property type="protein sequence ID" value="QAT15215.1"/>
    <property type="molecule type" value="Genomic_DNA"/>
</dbReference>
<name>A0A3D4DDR4_BREDI</name>
<reference evidence="3 5" key="2">
    <citation type="submission" date="2020-12" db="EMBL/GenBank/DDBJ databases">
        <title>FDA dAtabase for Regulatory Grade micrObial Sequences (FDA-ARGOS): Supporting development and validation of Infectious Disease Dx tests.</title>
        <authorList>
            <person name="Kerrigan L."/>
            <person name="Long C."/>
            <person name="Tallon L."/>
            <person name="Sadzewicz L."/>
            <person name="Zhao X."/>
            <person name="Boylan J."/>
            <person name="Ott S."/>
            <person name="Bowen H."/>
            <person name="Vavikolanu K."/>
            <person name="Mehta A."/>
            <person name="Aluvathingal J."/>
            <person name="Nadendla S."/>
            <person name="Yan Y."/>
            <person name="Sichtig H."/>
        </authorList>
    </citation>
    <scope>NUCLEOTIDE SEQUENCE [LARGE SCALE GENOMIC DNA]</scope>
    <source>
        <strain evidence="3 5">FDAARGOS_1026</strain>
    </source>
</reference>
<accession>A0A3D4DDR4</accession>